<evidence type="ECO:0000256" key="1">
    <source>
        <dbReference type="SAM" id="SignalP"/>
    </source>
</evidence>
<evidence type="ECO:0000313" key="3">
    <source>
        <dbReference type="Proteomes" id="UP001488805"/>
    </source>
</evidence>
<comment type="caution">
    <text evidence="2">The sequence shown here is derived from an EMBL/GenBank/DDBJ whole genome shotgun (WGS) entry which is preliminary data.</text>
</comment>
<keyword evidence="1" id="KW-0732">Signal</keyword>
<dbReference type="EMBL" id="JBCEZU010000078">
    <property type="protein sequence ID" value="KAK9532520.1"/>
    <property type="molecule type" value="Genomic_DNA"/>
</dbReference>
<accession>A0AAW1FCX2</accession>
<dbReference type="Proteomes" id="UP001488805">
    <property type="component" value="Unassembled WGS sequence"/>
</dbReference>
<sequence>MSRYFNVWVSFGILYPFLLAVGAVECSEKETLIKPMSDTVSAIQLTSCLMECTRMTYVKKLQLQDNHNIRLRDSTEGDLEEYCWPAELKCTIGERFQLAYVVLPVDLTAVGPEQLEVKATVPTSTTLLAHDNPITVPDNCGLRYDVTPHFNTESVGTSFCIQVVSLDDALGDRVLRCPPFLVTLWQRKADQPNQEGQ</sequence>
<feature type="chain" id="PRO_5043631940" evidence="1">
    <location>
        <begin position="24"/>
        <end position="197"/>
    </location>
</feature>
<gene>
    <name evidence="2" type="ORF">VZT92_009900</name>
</gene>
<dbReference type="AlphaFoldDB" id="A0AAW1FCX2"/>
<protein>
    <submittedName>
        <fullName evidence="2">Uncharacterized protein</fullName>
    </submittedName>
</protein>
<proteinExistence type="predicted"/>
<evidence type="ECO:0000313" key="2">
    <source>
        <dbReference type="EMBL" id="KAK9532520.1"/>
    </source>
</evidence>
<keyword evidence="3" id="KW-1185">Reference proteome</keyword>
<feature type="signal peptide" evidence="1">
    <location>
        <begin position="1"/>
        <end position="23"/>
    </location>
</feature>
<organism evidence="2 3">
    <name type="scientific">Zoarces viviparus</name>
    <name type="common">Viviparous eelpout</name>
    <name type="synonym">Blennius viviparus</name>
    <dbReference type="NCBI Taxonomy" id="48416"/>
    <lineage>
        <taxon>Eukaryota</taxon>
        <taxon>Metazoa</taxon>
        <taxon>Chordata</taxon>
        <taxon>Craniata</taxon>
        <taxon>Vertebrata</taxon>
        <taxon>Euteleostomi</taxon>
        <taxon>Actinopterygii</taxon>
        <taxon>Neopterygii</taxon>
        <taxon>Teleostei</taxon>
        <taxon>Neoteleostei</taxon>
        <taxon>Acanthomorphata</taxon>
        <taxon>Eupercaria</taxon>
        <taxon>Perciformes</taxon>
        <taxon>Cottioidei</taxon>
        <taxon>Zoarcales</taxon>
        <taxon>Zoarcidae</taxon>
        <taxon>Zoarcinae</taxon>
        <taxon>Zoarces</taxon>
    </lineage>
</organism>
<reference evidence="2 3" key="1">
    <citation type="journal article" date="2024" name="Genome Biol. Evol.">
        <title>Chromosome-level genome assembly of the viviparous eelpout Zoarces viviparus.</title>
        <authorList>
            <person name="Fuhrmann N."/>
            <person name="Brasseur M.V."/>
            <person name="Bakowski C.E."/>
            <person name="Podsiadlowski L."/>
            <person name="Prost S."/>
            <person name="Krehenwinkel H."/>
            <person name="Mayer C."/>
        </authorList>
    </citation>
    <scope>NUCLEOTIDE SEQUENCE [LARGE SCALE GENOMIC DNA]</scope>
    <source>
        <strain evidence="2">NO-MEL_2022_Ind0_liver</strain>
    </source>
</reference>
<name>A0AAW1FCX2_ZOAVI</name>